<sequence length="463" mass="51158">MVHIKITKGLDIPLKGKPEGAIKPLVASGDAHALTHPTQLALDFNPFEDVRFKLLAHVGDSVKLGQPLAEDKSTPGRFFVSPAGGVVREIRRGLKRRLLDIVIEVAPQEEIDKQPAFDLATNSREELVNHLKLAGLFAHIRQRPFNFLANPDKTPRSIFVKAVESAAFVPPAEMQVIGYEREFQKGLDALTKLTDGHVHLVYRQGSSLAAFTEAKGVEKHTVEGPHPVGNTSLHIQEIDPIRSAEDVVWTLDAHTVVALGYQLLHGQYFVDRVISIAGPGIVEGKTGYFKVREGFPIAGLVAGRLAKGVVRLISGNPLSGRKVGSEDFLGYYDDCFCAIPENTKREFLHFFRLGADKYTFSGTYLSGHLDNSHREYDFTTNQHGEHRAFVDSTLYDDVMPLSVPTMHLVKAVMAEDYDLAAELGLLEVDAEDFDLATFVDPSKIEMADIIRTGLRRYAADVLK</sequence>
<comment type="catalytic activity">
    <reaction evidence="8">
        <text>a ubiquinone + n Na(+)(in) + NADH + H(+) = a ubiquinol + n Na(+)(out) + NAD(+)</text>
        <dbReference type="Rhea" id="RHEA:47748"/>
        <dbReference type="Rhea" id="RHEA-COMP:9565"/>
        <dbReference type="Rhea" id="RHEA-COMP:9566"/>
        <dbReference type="ChEBI" id="CHEBI:15378"/>
        <dbReference type="ChEBI" id="CHEBI:16389"/>
        <dbReference type="ChEBI" id="CHEBI:17976"/>
        <dbReference type="ChEBI" id="CHEBI:29101"/>
        <dbReference type="ChEBI" id="CHEBI:57540"/>
        <dbReference type="ChEBI" id="CHEBI:57945"/>
        <dbReference type="EC" id="7.2.1.1"/>
    </reaction>
</comment>
<evidence type="ECO:0000259" key="9">
    <source>
        <dbReference type="Pfam" id="PF05896"/>
    </source>
</evidence>
<comment type="subunit">
    <text evidence="8">Composed of six subunits; NqrA, NqrB, NqrC, NqrD, NqrE and NqrF.</text>
</comment>
<dbReference type="NCBIfam" id="NF003761">
    <property type="entry name" value="PRK05352.1-4"/>
    <property type="match status" value="1"/>
</dbReference>
<dbReference type="Proteomes" id="UP000069902">
    <property type="component" value="Chromosome cPNK"/>
</dbReference>
<accession>A0A0U5EP88</accession>
<dbReference type="PATRIC" id="fig|389348.3.peg.111"/>
<keyword evidence="12" id="KW-0560">Oxidoreductase</keyword>
<dbReference type="InParanoid" id="A0A0U5EP88"/>
<keyword evidence="7 8" id="KW-0739">Sodium transport</keyword>
<keyword evidence="1 8" id="KW-0813">Transport</keyword>
<keyword evidence="13" id="KW-1185">Reference proteome</keyword>
<comment type="function">
    <text evidence="8">NQR complex catalyzes the reduction of ubiquinone-1 to ubiquinol by two successive reactions, coupled with the transport of Na(+) ions from the cytoplasm to the periplasm. NqrA to NqrE are probably involved in the second step, the conversion of ubisemiquinone to ubiquinol.</text>
</comment>
<feature type="domain" description="Na(+)-translocating NADH-quinone reductase subunit A C-terminal" evidence="10">
    <location>
        <begin position="273"/>
        <end position="323"/>
    </location>
</feature>
<dbReference type="GO" id="GO:0006814">
    <property type="term" value="P:sodium ion transport"/>
    <property type="evidence" value="ECO:0007669"/>
    <property type="project" value="UniProtKB-UniRule"/>
</dbReference>
<dbReference type="NCBIfam" id="TIGR01936">
    <property type="entry name" value="nqrA"/>
    <property type="match status" value="1"/>
</dbReference>
<keyword evidence="5 8" id="KW-0406">Ion transport</keyword>
<dbReference type="Pfam" id="PF24836">
    <property type="entry name" value="NQRA_2nd"/>
    <property type="match status" value="1"/>
</dbReference>
<dbReference type="KEGG" id="pnl:PNK_0093"/>
<dbReference type="InterPro" id="IPR056147">
    <property type="entry name" value="NQRA_N"/>
</dbReference>
<evidence type="ECO:0000256" key="4">
    <source>
        <dbReference type="ARBA" id="ARBA00023053"/>
    </source>
</evidence>
<dbReference type="RefSeq" id="WP_059059599.1">
    <property type="nucleotide sequence ID" value="NZ_LN879502.1"/>
</dbReference>
<dbReference type="PANTHER" id="PTHR37839:SF1">
    <property type="entry name" value="NA(+)-TRANSLOCATING NADH-QUINONE REDUCTASE SUBUNIT A"/>
    <property type="match status" value="1"/>
</dbReference>
<proteinExistence type="inferred from homology"/>
<dbReference type="EC" id="7.2.1.1" evidence="8"/>
<dbReference type="EMBL" id="LN879502">
    <property type="protein sequence ID" value="CUI15731.1"/>
    <property type="molecule type" value="Genomic_DNA"/>
</dbReference>
<keyword evidence="3 8" id="KW-0520">NAD</keyword>
<evidence type="ECO:0000313" key="12">
    <source>
        <dbReference type="EMBL" id="CUI15731.1"/>
    </source>
</evidence>
<gene>
    <name evidence="8 12" type="primary">nqrA</name>
    <name evidence="12" type="ORF">PNK_0093</name>
</gene>
<dbReference type="HAMAP" id="MF_00425">
    <property type="entry name" value="NqrA"/>
    <property type="match status" value="1"/>
</dbReference>
<dbReference type="InterPro" id="IPR056148">
    <property type="entry name" value="NQRA_2nd"/>
</dbReference>
<evidence type="ECO:0000259" key="10">
    <source>
        <dbReference type="Pfam" id="PF11973"/>
    </source>
</evidence>
<dbReference type="Pfam" id="PF05896">
    <property type="entry name" value="NQRA_N"/>
    <property type="match status" value="1"/>
</dbReference>
<evidence type="ECO:0000256" key="2">
    <source>
        <dbReference type="ARBA" id="ARBA00022967"/>
    </source>
</evidence>
<dbReference type="AlphaFoldDB" id="A0A0U5EP88"/>
<evidence type="ECO:0000256" key="1">
    <source>
        <dbReference type="ARBA" id="ARBA00022448"/>
    </source>
</evidence>
<keyword evidence="4 8" id="KW-0915">Sodium</keyword>
<evidence type="ECO:0000259" key="11">
    <source>
        <dbReference type="Pfam" id="PF24836"/>
    </source>
</evidence>
<protein>
    <recommendedName>
        <fullName evidence="8">Na(+)-translocating NADH-quinone reductase subunit A</fullName>
        <shortName evidence="8">Na(+)-NQR subunit A</shortName>
        <shortName evidence="8">Na(+)-translocating NQR subunit A</shortName>
        <ecNumber evidence="8">7.2.1.1</ecNumber>
    </recommendedName>
    <alternativeName>
        <fullName evidence="8">NQR complex subunit A</fullName>
    </alternativeName>
    <alternativeName>
        <fullName evidence="8">NQR-1 subunit A</fullName>
    </alternativeName>
</protein>
<evidence type="ECO:0000256" key="5">
    <source>
        <dbReference type="ARBA" id="ARBA00023065"/>
    </source>
</evidence>
<evidence type="ECO:0000313" key="13">
    <source>
        <dbReference type="Proteomes" id="UP000069902"/>
    </source>
</evidence>
<evidence type="ECO:0000256" key="6">
    <source>
        <dbReference type="ARBA" id="ARBA00023075"/>
    </source>
</evidence>
<organism evidence="12 13">
    <name type="scientific">Candidatus Protochlamydia naegleriophila</name>
    <dbReference type="NCBI Taxonomy" id="389348"/>
    <lineage>
        <taxon>Bacteria</taxon>
        <taxon>Pseudomonadati</taxon>
        <taxon>Chlamydiota</taxon>
        <taxon>Chlamydiia</taxon>
        <taxon>Parachlamydiales</taxon>
        <taxon>Parachlamydiaceae</taxon>
        <taxon>Candidatus Protochlamydia</taxon>
    </lineage>
</organism>
<dbReference type="InterPro" id="IPR008703">
    <property type="entry name" value="NqrA"/>
</dbReference>
<dbReference type="Pfam" id="PF11973">
    <property type="entry name" value="NQRA_SLBB"/>
    <property type="match status" value="1"/>
</dbReference>
<keyword evidence="6 8" id="KW-0830">Ubiquinone</keyword>
<dbReference type="InterPro" id="IPR022615">
    <property type="entry name" value="NqrA_C_domain"/>
</dbReference>
<feature type="domain" description="NqrA second alpha/beta" evidence="11">
    <location>
        <begin position="123"/>
        <end position="267"/>
    </location>
</feature>
<evidence type="ECO:0000256" key="3">
    <source>
        <dbReference type="ARBA" id="ARBA00023027"/>
    </source>
</evidence>
<keyword evidence="2 8" id="KW-1278">Translocase</keyword>
<dbReference type="GO" id="GO:0016655">
    <property type="term" value="F:oxidoreductase activity, acting on NAD(P)H, quinone or similar compound as acceptor"/>
    <property type="evidence" value="ECO:0007669"/>
    <property type="project" value="UniProtKB-UniRule"/>
</dbReference>
<reference evidence="13" key="1">
    <citation type="submission" date="2015-09" db="EMBL/GenBank/DDBJ databases">
        <authorList>
            <person name="Bertelli C."/>
        </authorList>
    </citation>
    <scope>NUCLEOTIDE SEQUENCE [LARGE SCALE GENOMIC DNA]</scope>
    <source>
        <strain evidence="13">KNic</strain>
    </source>
</reference>
<dbReference type="PANTHER" id="PTHR37839">
    <property type="entry name" value="NA(+)-TRANSLOCATING NADH-QUINONE REDUCTASE SUBUNIT A"/>
    <property type="match status" value="1"/>
</dbReference>
<evidence type="ECO:0000256" key="7">
    <source>
        <dbReference type="ARBA" id="ARBA00023201"/>
    </source>
</evidence>
<dbReference type="STRING" id="389348.PNK_0093"/>
<feature type="domain" description="NqrA N-terminal barrel-sandwich hybrid" evidence="9">
    <location>
        <begin position="4"/>
        <end position="105"/>
    </location>
</feature>
<comment type="similarity">
    <text evidence="8">Belongs to the NqrA family.</text>
</comment>
<name>A0A0U5EP88_9BACT</name>
<evidence type="ECO:0000256" key="8">
    <source>
        <dbReference type="HAMAP-Rule" id="MF_00425"/>
    </source>
</evidence>